<protein>
    <recommendedName>
        <fullName evidence="5">Enterobactin synthase component D</fullName>
    </recommendedName>
    <alternativeName>
        <fullName evidence="8">4'-phosphopantetheinyl transferase EntD</fullName>
    </alternativeName>
    <alternativeName>
        <fullName evidence="9">Enterochelin synthase D</fullName>
    </alternativeName>
</protein>
<dbReference type="PRINTS" id="PR01399">
    <property type="entry name" value="ENTSNTHTASED"/>
</dbReference>
<feature type="binding site" evidence="13">
    <location>
        <position position="131"/>
    </location>
    <ligand>
        <name>Mg(2+)</name>
        <dbReference type="ChEBI" id="CHEBI:18420"/>
    </ligand>
</feature>
<comment type="function">
    <text evidence="1">Involved in the biosynthesis of the siderophore enterobactin (enterochelin), which is a macrocyclic trimeric lactone of N-(2,3-dihydroxybenzoyl)-serine. The serine trilactone serves as a scaffolding for the three catechol functionalities that provide hexadentate coordination for the tightly ligated iron(2+) atoms. Plays an essential role in the assembly of the enterobactin by catalyzing the transfer of the 4'-phosphopantetheine (Ppant) moiety from coenzyme A to the apo-domains of both EntB (ArCP domain) and EntF (PCP domain) to yield their holo-forms which make them competent for the activation of 2,3-dihydroxybenzoate (DHB) and L-serine, respectively.</text>
</comment>
<feature type="binding site" evidence="12">
    <location>
        <position position="178"/>
    </location>
    <ligand>
        <name>CoA</name>
        <dbReference type="ChEBI" id="CHEBI:57287"/>
    </ligand>
</feature>
<sequence>MFCAQQPVAVPDQPFFSSMSVSHWCVLPQVRFCELRFNSAHFSDDLFALSQLPAPSHLNRSVSKRRAHWLASRYAVRHAMATCGIDDVVLGNHADRSPRWPTGISASLSHTEGRALVVYSEEPRLLGIDVEQKMSLSTAEEVADTLVSASELSLLRYCRLDFASALTLTFSLKESLYKAVWPRCQQLMDFHQAEVIELDSRRGVARLRLCESLTPFVGGRTFIAAFQIQEAEITTLVAAPV</sequence>
<evidence type="ECO:0000256" key="9">
    <source>
        <dbReference type="ARBA" id="ARBA00031996"/>
    </source>
</evidence>
<evidence type="ECO:0000256" key="8">
    <source>
        <dbReference type="ARBA" id="ARBA00029894"/>
    </source>
</evidence>
<reference evidence="17" key="1">
    <citation type="submission" date="2015-11" db="EMBL/GenBank/DDBJ databases">
        <authorList>
            <person name="Blom J."/>
        </authorList>
    </citation>
    <scope>NUCLEOTIDE SEQUENCE [LARGE SCALE GENOMIC DNA]</scope>
</reference>
<keyword evidence="13" id="KW-0479">Metal-binding</keyword>
<evidence type="ECO:0000259" key="15">
    <source>
        <dbReference type="Pfam" id="PF17837"/>
    </source>
</evidence>
<feature type="binding site" evidence="12">
    <location>
        <position position="129"/>
    </location>
    <ligand>
        <name>CoA</name>
        <dbReference type="ChEBI" id="CHEBI:57287"/>
    </ligand>
</feature>
<dbReference type="Proteomes" id="UP000059419">
    <property type="component" value="Chromosome 1"/>
</dbReference>
<evidence type="ECO:0000256" key="4">
    <source>
        <dbReference type="ARBA" id="ARBA00011503"/>
    </source>
</evidence>
<comment type="catalytic activity">
    <reaction evidence="11">
        <text>apo-[peptidyl-carrier protein] + CoA = holo-[peptidyl-carrier protein] + adenosine 3',5'-bisphosphate + H(+)</text>
        <dbReference type="Rhea" id="RHEA:46228"/>
        <dbReference type="Rhea" id="RHEA-COMP:11479"/>
        <dbReference type="Rhea" id="RHEA-COMP:11480"/>
        <dbReference type="ChEBI" id="CHEBI:15378"/>
        <dbReference type="ChEBI" id="CHEBI:29999"/>
        <dbReference type="ChEBI" id="CHEBI:57287"/>
        <dbReference type="ChEBI" id="CHEBI:58343"/>
        <dbReference type="ChEBI" id="CHEBI:64479"/>
    </reaction>
</comment>
<comment type="cofactor">
    <cofactor evidence="13">
        <name>Mg(2+)</name>
        <dbReference type="ChEBI" id="CHEBI:18420"/>
    </cofactor>
</comment>
<evidence type="ECO:0000256" key="11">
    <source>
        <dbReference type="ARBA" id="ARBA00049191"/>
    </source>
</evidence>
<dbReference type="GO" id="GO:0005886">
    <property type="term" value="C:plasma membrane"/>
    <property type="evidence" value="ECO:0007669"/>
    <property type="project" value="TreeGrafter"/>
</dbReference>
<dbReference type="AlphaFoldDB" id="A0A0U5LQN5"/>
<evidence type="ECO:0000256" key="5">
    <source>
        <dbReference type="ARBA" id="ARBA00019087"/>
    </source>
</evidence>
<evidence type="ECO:0000256" key="13">
    <source>
        <dbReference type="PIRSR" id="PIRSR603542-2"/>
    </source>
</evidence>
<feature type="binding site" evidence="12">
    <location>
        <begin position="109"/>
        <end position="110"/>
    </location>
    <ligand>
        <name>CoA</name>
        <dbReference type="ChEBI" id="CHEBI:57287"/>
    </ligand>
</feature>
<dbReference type="UniPathway" id="UPA00017"/>
<feature type="binding site" evidence="13">
    <location>
        <position position="129"/>
    </location>
    <ligand>
        <name>Mg(2+)</name>
        <dbReference type="ChEBI" id="CHEBI:18420"/>
    </ligand>
</feature>
<dbReference type="InterPro" id="IPR003542">
    <property type="entry name" value="Enbac_synth_compD-like"/>
</dbReference>
<dbReference type="EMBL" id="LN907827">
    <property type="protein sequence ID" value="CUU24700.1"/>
    <property type="molecule type" value="Genomic_DNA"/>
</dbReference>
<dbReference type="Pfam" id="PF01648">
    <property type="entry name" value="ACPS"/>
    <property type="match status" value="1"/>
</dbReference>
<dbReference type="GO" id="GO:0008897">
    <property type="term" value="F:holo-[acyl-carrier-protein] synthase activity"/>
    <property type="evidence" value="ECO:0007669"/>
    <property type="project" value="InterPro"/>
</dbReference>
<name>A0A0U5LQN5_9GAMM</name>
<comment type="subunit">
    <text evidence="4">EntB, EntD, EntE, and EntF form a multienzyme complex called enterobactin synthase.</text>
</comment>
<organism evidence="16 17">
    <name type="scientific">Duffyella gerundensis</name>
    <dbReference type="NCBI Taxonomy" id="1619313"/>
    <lineage>
        <taxon>Bacteria</taxon>
        <taxon>Pseudomonadati</taxon>
        <taxon>Pseudomonadota</taxon>
        <taxon>Gammaproteobacteria</taxon>
        <taxon>Enterobacterales</taxon>
        <taxon>Erwiniaceae</taxon>
        <taxon>Duffyella</taxon>
    </lineage>
</organism>
<dbReference type="InterPro" id="IPR037143">
    <property type="entry name" value="4-PPantetheinyl_Trfase_dom_sf"/>
</dbReference>
<dbReference type="SUPFAM" id="SSF56214">
    <property type="entry name" value="4'-phosphopantetheinyl transferase"/>
    <property type="match status" value="1"/>
</dbReference>
<comment type="catalytic activity">
    <reaction evidence="10">
        <text>apo-[aryl-carrier protein] + CoA = holo-[aryl-carrier protein] + adenosine 3',5'-bisphosphate + H(+)</text>
        <dbReference type="Rhea" id="RHEA:48404"/>
        <dbReference type="Rhea" id="RHEA-COMP:15903"/>
        <dbReference type="Rhea" id="RHEA-COMP:17557"/>
        <dbReference type="ChEBI" id="CHEBI:15378"/>
        <dbReference type="ChEBI" id="CHEBI:29999"/>
        <dbReference type="ChEBI" id="CHEBI:57287"/>
        <dbReference type="ChEBI" id="CHEBI:58343"/>
        <dbReference type="ChEBI" id="CHEBI:64479"/>
    </reaction>
</comment>
<dbReference type="KEGG" id="ege:EM595_2467"/>
<feature type="domain" description="4'-phosphopantetheinyl transferase" evidence="14">
    <location>
        <begin position="126"/>
        <end position="207"/>
    </location>
</feature>
<evidence type="ECO:0000256" key="6">
    <source>
        <dbReference type="ARBA" id="ARBA00022679"/>
    </source>
</evidence>
<feature type="binding site" evidence="12">
    <location>
        <position position="65"/>
    </location>
    <ligand>
        <name>CoA</name>
        <dbReference type="ChEBI" id="CHEBI:57287"/>
    </ligand>
</feature>
<evidence type="ECO:0000259" key="14">
    <source>
        <dbReference type="Pfam" id="PF01648"/>
    </source>
</evidence>
<evidence type="ECO:0000256" key="2">
    <source>
        <dbReference type="ARBA" id="ARBA00004993"/>
    </source>
</evidence>
<accession>A0A0U5LQN5</accession>
<feature type="binding site" evidence="12">
    <location>
        <position position="73"/>
    </location>
    <ligand>
        <name>CoA</name>
        <dbReference type="ChEBI" id="CHEBI:57287"/>
    </ligand>
</feature>
<gene>
    <name evidence="16" type="ORF">EM595_2467</name>
</gene>
<dbReference type="InterPro" id="IPR008278">
    <property type="entry name" value="4-PPantetheinyl_Trfase_dom"/>
</dbReference>
<dbReference type="InterPro" id="IPR041354">
    <property type="entry name" value="4PPT_N"/>
</dbReference>
<feature type="domain" description="4'-phosphopantetheinyl transferase N-terminal" evidence="15">
    <location>
        <begin position="57"/>
        <end position="118"/>
    </location>
</feature>
<dbReference type="GO" id="GO:0000287">
    <property type="term" value="F:magnesium ion binding"/>
    <property type="evidence" value="ECO:0007669"/>
    <property type="project" value="InterPro"/>
</dbReference>
<proteinExistence type="inferred from homology"/>
<dbReference type="PANTHER" id="PTHR38096:SF1">
    <property type="entry name" value="ENTEROBACTIN SYNTHASE COMPONENT D"/>
    <property type="match status" value="1"/>
</dbReference>
<dbReference type="PANTHER" id="PTHR38096">
    <property type="entry name" value="ENTEROBACTIN SYNTHASE COMPONENT D"/>
    <property type="match status" value="1"/>
</dbReference>
<dbReference type="GO" id="GO:0009366">
    <property type="term" value="C:enterobactin synthetase complex"/>
    <property type="evidence" value="ECO:0007669"/>
    <property type="project" value="InterPro"/>
</dbReference>
<dbReference type="Pfam" id="PF17837">
    <property type="entry name" value="4PPT_N"/>
    <property type="match status" value="1"/>
</dbReference>
<evidence type="ECO:0000256" key="12">
    <source>
        <dbReference type="PIRSR" id="PIRSR603542-1"/>
    </source>
</evidence>
<keyword evidence="17" id="KW-1185">Reference proteome</keyword>
<comment type="similarity">
    <text evidence="3">Belongs to the P-Pant transferase superfamily. EntD family.</text>
</comment>
<comment type="pathway">
    <text evidence="2">Siderophore biosynthesis; enterobactin biosynthesis.</text>
</comment>
<dbReference type="GO" id="GO:0009239">
    <property type="term" value="P:enterobactin biosynthetic process"/>
    <property type="evidence" value="ECO:0007669"/>
    <property type="project" value="UniProtKB-UniPathway"/>
</dbReference>
<evidence type="ECO:0000256" key="1">
    <source>
        <dbReference type="ARBA" id="ARBA00003937"/>
    </source>
</evidence>
<evidence type="ECO:0000256" key="3">
    <source>
        <dbReference type="ARBA" id="ARBA00008342"/>
    </source>
</evidence>
<evidence type="ECO:0000256" key="10">
    <source>
        <dbReference type="ARBA" id="ARBA00049176"/>
    </source>
</evidence>
<keyword evidence="6 16" id="KW-0808">Transferase</keyword>
<dbReference type="STRING" id="1619313.EM595_2467"/>
<evidence type="ECO:0000313" key="16">
    <source>
        <dbReference type="EMBL" id="CUU24700.1"/>
    </source>
</evidence>
<dbReference type="Gene3D" id="3.90.470.20">
    <property type="entry name" value="4'-phosphopantetheinyl transferase domain"/>
    <property type="match status" value="1"/>
</dbReference>
<dbReference type="PATRIC" id="fig|1619313.3.peg.2564"/>
<evidence type="ECO:0000313" key="17">
    <source>
        <dbReference type="Proteomes" id="UP000059419"/>
    </source>
</evidence>
<feature type="binding site" evidence="12">
    <location>
        <position position="174"/>
    </location>
    <ligand>
        <name>CoA</name>
        <dbReference type="ChEBI" id="CHEBI:57287"/>
    </ligand>
</feature>
<evidence type="ECO:0000256" key="7">
    <source>
        <dbReference type="ARBA" id="ARBA00023191"/>
    </source>
</evidence>
<keyword evidence="7" id="KW-0259">Enterobactin biosynthesis</keyword>
<keyword evidence="13" id="KW-0460">Magnesium</keyword>